<feature type="chain" id="PRO_5043404929" evidence="11">
    <location>
        <begin position="26"/>
        <end position="666"/>
    </location>
</feature>
<feature type="disulfide bond" evidence="9">
    <location>
        <begin position="241"/>
        <end position="251"/>
    </location>
</feature>
<dbReference type="Pfam" id="PF00530">
    <property type="entry name" value="SRCR"/>
    <property type="match status" value="2"/>
</dbReference>
<dbReference type="AlphaFoldDB" id="A0AAV2HHL0"/>
<keyword evidence="15" id="KW-1185">Reference proteome</keyword>
<evidence type="ECO:0000259" key="12">
    <source>
        <dbReference type="PROSITE" id="PS50287"/>
    </source>
</evidence>
<reference evidence="14 15" key="1">
    <citation type="submission" date="2024-04" db="EMBL/GenBank/DDBJ databases">
        <authorList>
            <consortium name="Genoscope - CEA"/>
            <person name="William W."/>
        </authorList>
    </citation>
    <scope>NUCLEOTIDE SEQUENCE [LARGE SCALE GENOMIC DNA]</scope>
</reference>
<dbReference type="InterPro" id="IPR048290">
    <property type="entry name" value="ZP_chr"/>
</dbReference>
<dbReference type="Pfam" id="PF23344">
    <property type="entry name" value="ZP-N"/>
    <property type="match status" value="1"/>
</dbReference>
<dbReference type="PANTHER" id="PTHR48071:SF28">
    <property type="entry name" value="SRCR DOMAIN-CONTAINING PROTEIN"/>
    <property type="match status" value="1"/>
</dbReference>
<comment type="caution">
    <text evidence="14">The sequence shown here is derived from an EMBL/GenBank/DDBJ whole genome shotgun (WGS) entry which is preliminary data.</text>
</comment>
<dbReference type="GO" id="GO:0016020">
    <property type="term" value="C:membrane"/>
    <property type="evidence" value="ECO:0007669"/>
    <property type="project" value="UniProtKB-SubCell"/>
</dbReference>
<dbReference type="Pfam" id="PF00100">
    <property type="entry name" value="Zona_pellucida"/>
    <property type="match status" value="1"/>
</dbReference>
<dbReference type="PROSITE" id="PS51034">
    <property type="entry name" value="ZP_2"/>
    <property type="match status" value="1"/>
</dbReference>
<dbReference type="Gene3D" id="2.60.40.3210">
    <property type="entry name" value="Zona pellucida, ZP-N domain"/>
    <property type="match status" value="1"/>
</dbReference>
<dbReference type="Gene3D" id="3.10.250.10">
    <property type="entry name" value="SRCR-like domain"/>
    <property type="match status" value="2"/>
</dbReference>
<feature type="compositionally biased region" description="Low complexity" evidence="10">
    <location>
        <begin position="531"/>
        <end position="542"/>
    </location>
</feature>
<evidence type="ECO:0000256" key="3">
    <source>
        <dbReference type="ARBA" id="ARBA00022729"/>
    </source>
</evidence>
<feature type="disulfide bond" evidence="9">
    <location>
        <begin position="73"/>
        <end position="134"/>
    </location>
</feature>
<dbReference type="PROSITE" id="PS50287">
    <property type="entry name" value="SRCR_2"/>
    <property type="match status" value="2"/>
</dbReference>
<dbReference type="SMART" id="SM00241">
    <property type="entry name" value="ZP"/>
    <property type="match status" value="1"/>
</dbReference>
<dbReference type="InterPro" id="IPR055356">
    <property type="entry name" value="ZP-N"/>
</dbReference>
<feature type="domain" description="SRCR" evidence="12">
    <location>
        <begin position="166"/>
        <end position="274"/>
    </location>
</feature>
<dbReference type="InterPro" id="IPR001190">
    <property type="entry name" value="SRCR"/>
</dbReference>
<evidence type="ECO:0000256" key="10">
    <source>
        <dbReference type="SAM" id="MobiDB-lite"/>
    </source>
</evidence>
<feature type="region of interest" description="Disordered" evidence="10">
    <location>
        <begin position="531"/>
        <end position="551"/>
    </location>
</feature>
<dbReference type="SUPFAM" id="SSF56487">
    <property type="entry name" value="SRCR-like"/>
    <property type="match status" value="2"/>
</dbReference>
<sequence length="666" mass="72266">MGSLSSFVWLTLLVISLQLMNTSYGVKVTNIRLMNYTTLSTRVGRIEIQVDNINTWGSVCDDGWEDKDAIVACRMLGYTNGGKAVLTSVYGTGNFLFLMDDSACTGDEKNLTECTSSQNIDCTQATDVEVGVACNDNTGSVTQAPVVTTTVGSAIIDGKCVSNPTVKLYGKVGVDGMGYVQVQDPNGVFGYVCDDGWNEVAAKVVCAQLCYPTNYTAKPGIPAENKLKPANPNVILDNVRCVGNEATLQNCQHGAWSVSDCLSNDLELAGVQCVAAPYQPPPPPIPILTCGLGSLVAQFSRAQDPNLEEKHLSIWNQTCADVTKSTSASYVSIKIPVEKCSTTIARNGTHIIYSNVVKYDATSQEGAITRVNVYRVVITCALPVDKEVTQRVQAVTESVTQKATGNFEASMQIFRNDSFSIPVTESPVAIPLGEWLNMAMVMEEYDSRLELVVTDCIGTPTGNKNGAIKQVLFANKCSQESTLSFYPLTNFKFGFRFKPFKFTGYDLLYLHCDAIICLASDNTRECDRTCNNTKPNTTTSTTGRRRRSADQYHLSADSPPIVLYSVIPVTERVTPKDEPIKIIFNDNDGAVVQPSSTTTTTSGTAKPPISTTAMTLISQQNQAPSEQKSEDASFTAFNDRNSGHVLSFNVLQVSVLILISLKIWIV</sequence>
<dbReference type="InterPro" id="IPR001507">
    <property type="entry name" value="ZP_dom"/>
</dbReference>
<dbReference type="InterPro" id="IPR055355">
    <property type="entry name" value="ZP-C"/>
</dbReference>
<evidence type="ECO:0000256" key="8">
    <source>
        <dbReference type="ARBA" id="ARBA00023180"/>
    </source>
</evidence>
<feature type="domain" description="SRCR" evidence="12">
    <location>
        <begin position="31"/>
        <end position="135"/>
    </location>
</feature>
<keyword evidence="7 9" id="KW-1015">Disulfide bond</keyword>
<dbReference type="PRINTS" id="PR00258">
    <property type="entry name" value="SPERACTRCPTR"/>
</dbReference>
<evidence type="ECO:0000256" key="2">
    <source>
        <dbReference type="ARBA" id="ARBA00022692"/>
    </source>
</evidence>
<dbReference type="EMBL" id="CAXITT010000145">
    <property type="protein sequence ID" value="CAL1533536.1"/>
    <property type="molecule type" value="Genomic_DNA"/>
</dbReference>
<comment type="subcellular location">
    <subcellularLocation>
        <location evidence="1">Membrane</location>
        <topology evidence="1">Single-pass membrane protein</topology>
    </subcellularLocation>
</comment>
<evidence type="ECO:0000313" key="14">
    <source>
        <dbReference type="EMBL" id="CAL1533536.1"/>
    </source>
</evidence>
<keyword evidence="5" id="KW-1133">Transmembrane helix</keyword>
<evidence type="ECO:0000256" key="5">
    <source>
        <dbReference type="ARBA" id="ARBA00022989"/>
    </source>
</evidence>
<accession>A0AAV2HHL0</accession>
<evidence type="ECO:0000256" key="6">
    <source>
        <dbReference type="ARBA" id="ARBA00023136"/>
    </source>
</evidence>
<name>A0AAV2HHL0_LYMST</name>
<dbReference type="SMART" id="SM00202">
    <property type="entry name" value="SR"/>
    <property type="match status" value="2"/>
</dbReference>
<keyword evidence="8" id="KW-0325">Glycoprotein</keyword>
<organism evidence="14 15">
    <name type="scientific">Lymnaea stagnalis</name>
    <name type="common">Great pond snail</name>
    <name type="synonym">Helix stagnalis</name>
    <dbReference type="NCBI Taxonomy" id="6523"/>
    <lineage>
        <taxon>Eukaryota</taxon>
        <taxon>Metazoa</taxon>
        <taxon>Spiralia</taxon>
        <taxon>Lophotrochozoa</taxon>
        <taxon>Mollusca</taxon>
        <taxon>Gastropoda</taxon>
        <taxon>Heterobranchia</taxon>
        <taxon>Euthyneura</taxon>
        <taxon>Panpulmonata</taxon>
        <taxon>Hygrophila</taxon>
        <taxon>Lymnaeoidea</taxon>
        <taxon>Lymnaeidae</taxon>
        <taxon>Lymnaea</taxon>
    </lineage>
</organism>
<dbReference type="InterPro" id="IPR042235">
    <property type="entry name" value="ZP-C_dom"/>
</dbReference>
<dbReference type="PANTHER" id="PTHR48071">
    <property type="entry name" value="SRCR DOMAIN-CONTAINING PROTEIN"/>
    <property type="match status" value="1"/>
</dbReference>
<keyword evidence="2" id="KW-0812">Transmembrane</keyword>
<evidence type="ECO:0000256" key="7">
    <source>
        <dbReference type="ARBA" id="ARBA00023157"/>
    </source>
</evidence>
<evidence type="ECO:0000256" key="4">
    <source>
        <dbReference type="ARBA" id="ARBA00022737"/>
    </source>
</evidence>
<evidence type="ECO:0000256" key="9">
    <source>
        <dbReference type="PROSITE-ProRule" id="PRU00196"/>
    </source>
</evidence>
<dbReference type="FunFam" id="3.10.250.10:FF:000016">
    <property type="entry name" value="Scavenger receptor cysteine-rich protein type 12"/>
    <property type="match status" value="2"/>
</dbReference>
<keyword evidence="6" id="KW-0472">Membrane</keyword>
<dbReference type="Proteomes" id="UP001497497">
    <property type="component" value="Unassembled WGS sequence"/>
</dbReference>
<protein>
    <submittedName>
        <fullName evidence="14">Uncharacterized protein</fullName>
    </submittedName>
</protein>
<evidence type="ECO:0000256" key="11">
    <source>
        <dbReference type="SAM" id="SignalP"/>
    </source>
</evidence>
<dbReference type="Gene3D" id="2.60.40.4100">
    <property type="entry name" value="Zona pellucida, ZP-C domain"/>
    <property type="match status" value="1"/>
</dbReference>
<keyword evidence="4" id="KW-0677">Repeat</keyword>
<feature type="disulfide bond" evidence="9">
    <location>
        <begin position="104"/>
        <end position="114"/>
    </location>
</feature>
<dbReference type="InterPro" id="IPR036772">
    <property type="entry name" value="SRCR-like_dom_sf"/>
</dbReference>
<feature type="signal peptide" evidence="11">
    <location>
        <begin position="1"/>
        <end position="25"/>
    </location>
</feature>
<proteinExistence type="predicted"/>
<dbReference type="PRINTS" id="PR00023">
    <property type="entry name" value="ZPELLUCIDA"/>
</dbReference>
<keyword evidence="3 11" id="KW-0732">Signal</keyword>
<evidence type="ECO:0000313" key="15">
    <source>
        <dbReference type="Proteomes" id="UP001497497"/>
    </source>
</evidence>
<gene>
    <name evidence="14" type="ORF">GSLYS_00007496001</name>
</gene>
<evidence type="ECO:0000256" key="1">
    <source>
        <dbReference type="ARBA" id="ARBA00004167"/>
    </source>
</evidence>
<evidence type="ECO:0000259" key="13">
    <source>
        <dbReference type="PROSITE" id="PS51034"/>
    </source>
</evidence>
<comment type="caution">
    <text evidence="9">Lacks conserved residue(s) required for the propagation of feature annotation.</text>
</comment>
<feature type="domain" description="ZP" evidence="13">
    <location>
        <begin position="289"/>
        <end position="533"/>
    </location>
</feature>